<dbReference type="RefSeq" id="XP_027190538.1">
    <property type="nucleotide sequence ID" value="XM_027334737.1"/>
</dbReference>
<comment type="similarity">
    <text evidence="1">Belongs to the short-chain dehydrogenases/reductases (SDR) family.</text>
</comment>
<keyword evidence="3" id="KW-0560">Oxidoreductase</keyword>
<dbReference type="PaxDb" id="3827-XP_004502132.1"/>
<dbReference type="OrthoDB" id="1933717at2759"/>
<evidence type="ECO:0000313" key="4">
    <source>
        <dbReference type="Proteomes" id="UP000087171"/>
    </source>
</evidence>
<evidence type="ECO:0000256" key="3">
    <source>
        <dbReference type="ARBA" id="ARBA00023002"/>
    </source>
</evidence>
<dbReference type="AlphaFoldDB" id="A0A3Q7XS28"/>
<protein>
    <submittedName>
        <fullName evidence="5">Salutaridine reductase-like</fullName>
    </submittedName>
</protein>
<gene>
    <name evidence="5" type="primary">LOC101509417</name>
</gene>
<dbReference type="PANTHER" id="PTHR43490">
    <property type="entry name" value="(+)-NEOMENTHOL DEHYDROGENASE"/>
    <property type="match status" value="1"/>
</dbReference>
<dbReference type="PRINTS" id="PR00081">
    <property type="entry name" value="GDHRDH"/>
</dbReference>
<evidence type="ECO:0000256" key="2">
    <source>
        <dbReference type="ARBA" id="ARBA00022857"/>
    </source>
</evidence>
<accession>A0A3Q7XS28</accession>
<dbReference type="GO" id="GO:0016020">
    <property type="term" value="C:membrane"/>
    <property type="evidence" value="ECO:0007669"/>
    <property type="project" value="TreeGrafter"/>
</dbReference>
<dbReference type="Pfam" id="PF00106">
    <property type="entry name" value="adh_short"/>
    <property type="match status" value="1"/>
</dbReference>
<dbReference type="Gene3D" id="3.40.50.720">
    <property type="entry name" value="NAD(P)-binding Rossmann-like Domain"/>
    <property type="match status" value="2"/>
</dbReference>
<evidence type="ECO:0000256" key="1">
    <source>
        <dbReference type="ARBA" id="ARBA00006484"/>
    </source>
</evidence>
<dbReference type="SUPFAM" id="SSF51735">
    <property type="entry name" value="NAD(P)-binding Rossmann-fold domains"/>
    <property type="match status" value="1"/>
</dbReference>
<dbReference type="PANTHER" id="PTHR43490:SF73">
    <property type="entry name" value="OS07G0685800 PROTEIN"/>
    <property type="match status" value="1"/>
</dbReference>
<dbReference type="GO" id="GO:0016491">
    <property type="term" value="F:oxidoreductase activity"/>
    <property type="evidence" value="ECO:0007669"/>
    <property type="project" value="UniProtKB-KW"/>
</dbReference>
<dbReference type="InterPro" id="IPR036291">
    <property type="entry name" value="NAD(P)-bd_dom_sf"/>
</dbReference>
<sequence length="164" mass="17922">MCRYAVVTGADKGIGLEIVQPLASLGIVVVLTARNETGGRDAITKLHQLCLSIDTDIKVSRYFAQINNAGASCVEVDEESLQTMNVDPATWMQLSCKVDKTLFQGVITETYMKADECLNTNYYGVKRVTMALLPLLQLSSAKVRIVNLSSLRGELKVYSRNSAA</sequence>
<keyword evidence="4" id="KW-1185">Reference proteome</keyword>
<keyword evidence="2" id="KW-0521">NADP</keyword>
<dbReference type="STRING" id="3827.A0A3Q7XS28"/>
<name>A0A3Q7XS28_CICAR</name>
<organism evidence="4 5">
    <name type="scientific">Cicer arietinum</name>
    <name type="common">Chickpea</name>
    <name type="synonym">Garbanzo</name>
    <dbReference type="NCBI Taxonomy" id="3827"/>
    <lineage>
        <taxon>Eukaryota</taxon>
        <taxon>Viridiplantae</taxon>
        <taxon>Streptophyta</taxon>
        <taxon>Embryophyta</taxon>
        <taxon>Tracheophyta</taxon>
        <taxon>Spermatophyta</taxon>
        <taxon>Magnoliopsida</taxon>
        <taxon>eudicotyledons</taxon>
        <taxon>Gunneridae</taxon>
        <taxon>Pentapetalae</taxon>
        <taxon>rosids</taxon>
        <taxon>fabids</taxon>
        <taxon>Fabales</taxon>
        <taxon>Fabaceae</taxon>
        <taxon>Papilionoideae</taxon>
        <taxon>50 kb inversion clade</taxon>
        <taxon>NPAAA clade</taxon>
        <taxon>Hologalegina</taxon>
        <taxon>IRL clade</taxon>
        <taxon>Cicereae</taxon>
        <taxon>Cicer</taxon>
    </lineage>
</organism>
<evidence type="ECO:0000313" key="5">
    <source>
        <dbReference type="RefSeq" id="XP_027190538.1"/>
    </source>
</evidence>
<proteinExistence type="inferred from homology"/>
<reference evidence="4" key="1">
    <citation type="journal article" date="2013" name="Nat. Biotechnol.">
        <title>Draft genome sequence of chickpea (Cicer arietinum) provides a resource for trait improvement.</title>
        <authorList>
            <person name="Varshney R.K."/>
            <person name="Song C."/>
            <person name="Saxena R.K."/>
            <person name="Azam S."/>
            <person name="Yu S."/>
            <person name="Sharpe A.G."/>
            <person name="Cannon S."/>
            <person name="Baek J."/>
            <person name="Rosen B.D."/>
            <person name="Tar'an B."/>
            <person name="Millan T."/>
            <person name="Zhang X."/>
            <person name="Ramsay L.D."/>
            <person name="Iwata A."/>
            <person name="Wang Y."/>
            <person name="Nelson W."/>
            <person name="Farmer A.D."/>
            <person name="Gaur P.M."/>
            <person name="Soderlund C."/>
            <person name="Penmetsa R.V."/>
            <person name="Xu C."/>
            <person name="Bharti A.K."/>
            <person name="He W."/>
            <person name="Winter P."/>
            <person name="Zhao S."/>
            <person name="Hane J.K."/>
            <person name="Carrasquilla-Garcia N."/>
            <person name="Condie J.A."/>
            <person name="Upadhyaya H.D."/>
            <person name="Luo M.C."/>
            <person name="Thudi M."/>
            <person name="Gowda C.L."/>
            <person name="Singh N.P."/>
            <person name="Lichtenzveig J."/>
            <person name="Gali K.K."/>
            <person name="Rubio J."/>
            <person name="Nadarajan N."/>
            <person name="Dolezel J."/>
            <person name="Bansal K.C."/>
            <person name="Xu X."/>
            <person name="Edwards D."/>
            <person name="Zhang G."/>
            <person name="Kahl G."/>
            <person name="Gil J."/>
            <person name="Singh K.B."/>
            <person name="Datta S.K."/>
            <person name="Jackson S.A."/>
            <person name="Wang J."/>
            <person name="Cook D.R."/>
        </authorList>
    </citation>
    <scope>NUCLEOTIDE SEQUENCE [LARGE SCALE GENOMIC DNA]</scope>
    <source>
        <strain evidence="4">cv. CDC Frontier</strain>
    </source>
</reference>
<reference evidence="5" key="2">
    <citation type="submission" date="2025-08" db="UniProtKB">
        <authorList>
            <consortium name="RefSeq"/>
        </authorList>
    </citation>
    <scope>IDENTIFICATION</scope>
    <source>
        <tissue evidence="5">Etiolated seedlings</tissue>
    </source>
</reference>
<dbReference type="Proteomes" id="UP000087171">
    <property type="component" value="Chromosome Ca5"/>
</dbReference>
<dbReference type="InterPro" id="IPR002347">
    <property type="entry name" value="SDR_fam"/>
</dbReference>